<protein>
    <submittedName>
        <fullName evidence="1">Uncharacterized protein</fullName>
    </submittedName>
</protein>
<organism evidence="1 2">
    <name type="scientific">Adhaeretor mobilis</name>
    <dbReference type="NCBI Taxonomy" id="1930276"/>
    <lineage>
        <taxon>Bacteria</taxon>
        <taxon>Pseudomonadati</taxon>
        <taxon>Planctomycetota</taxon>
        <taxon>Planctomycetia</taxon>
        <taxon>Pirellulales</taxon>
        <taxon>Lacipirellulaceae</taxon>
        <taxon>Adhaeretor</taxon>
    </lineage>
</organism>
<name>A0A517MW56_9BACT</name>
<dbReference type="KEGG" id="amob:HG15A2_24070"/>
<dbReference type="EMBL" id="CP036263">
    <property type="protein sequence ID" value="QDS99115.1"/>
    <property type="molecule type" value="Genomic_DNA"/>
</dbReference>
<keyword evidence="2" id="KW-1185">Reference proteome</keyword>
<accession>A0A517MW56</accession>
<sequence>MRHASVETSMTYYVGQNAATTARELWSALGDISGDTQNSKE</sequence>
<dbReference type="AlphaFoldDB" id="A0A517MW56"/>
<proteinExistence type="predicted"/>
<reference evidence="1 2" key="1">
    <citation type="submission" date="2019-02" db="EMBL/GenBank/DDBJ databases">
        <title>Deep-cultivation of Planctomycetes and their phenomic and genomic characterization uncovers novel biology.</title>
        <authorList>
            <person name="Wiegand S."/>
            <person name="Jogler M."/>
            <person name="Boedeker C."/>
            <person name="Pinto D."/>
            <person name="Vollmers J."/>
            <person name="Rivas-Marin E."/>
            <person name="Kohn T."/>
            <person name="Peeters S.H."/>
            <person name="Heuer A."/>
            <person name="Rast P."/>
            <person name="Oberbeckmann S."/>
            <person name="Bunk B."/>
            <person name="Jeske O."/>
            <person name="Meyerdierks A."/>
            <person name="Storesund J.E."/>
            <person name="Kallscheuer N."/>
            <person name="Luecker S."/>
            <person name="Lage O.M."/>
            <person name="Pohl T."/>
            <person name="Merkel B.J."/>
            <person name="Hornburger P."/>
            <person name="Mueller R.-W."/>
            <person name="Bruemmer F."/>
            <person name="Labrenz M."/>
            <person name="Spormann A.M."/>
            <person name="Op den Camp H."/>
            <person name="Overmann J."/>
            <person name="Amann R."/>
            <person name="Jetten M.S.M."/>
            <person name="Mascher T."/>
            <person name="Medema M.H."/>
            <person name="Devos D.P."/>
            <person name="Kaster A.-K."/>
            <person name="Ovreas L."/>
            <person name="Rohde M."/>
            <person name="Galperin M.Y."/>
            <person name="Jogler C."/>
        </authorList>
    </citation>
    <scope>NUCLEOTIDE SEQUENCE [LARGE SCALE GENOMIC DNA]</scope>
    <source>
        <strain evidence="1 2">HG15A2</strain>
    </source>
</reference>
<gene>
    <name evidence="1" type="ORF">HG15A2_24070</name>
</gene>
<evidence type="ECO:0000313" key="2">
    <source>
        <dbReference type="Proteomes" id="UP000319852"/>
    </source>
</evidence>
<evidence type="ECO:0000313" key="1">
    <source>
        <dbReference type="EMBL" id="QDS99115.1"/>
    </source>
</evidence>
<dbReference type="Proteomes" id="UP000319852">
    <property type="component" value="Chromosome"/>
</dbReference>